<keyword evidence="2" id="KW-1185">Reference proteome</keyword>
<proteinExistence type="predicted"/>
<comment type="caution">
    <text evidence="1">The sequence shown here is derived from an EMBL/GenBank/DDBJ whole genome shotgun (WGS) entry which is preliminary data.</text>
</comment>
<accession>A0ABS2GGE8</accession>
<gene>
    <name evidence="1" type="ORF">H6A01_07320</name>
</gene>
<evidence type="ECO:0000313" key="2">
    <source>
        <dbReference type="Proteomes" id="UP000707138"/>
    </source>
</evidence>
<reference evidence="1 2" key="1">
    <citation type="journal article" date="2021" name="Sci. Rep.">
        <title>The distribution of antibiotic resistance genes in chicken gut microbiota commensals.</title>
        <authorList>
            <person name="Juricova H."/>
            <person name="Matiasovicova J."/>
            <person name="Kubasova T."/>
            <person name="Cejkova D."/>
            <person name="Rychlik I."/>
        </authorList>
    </citation>
    <scope>NUCLEOTIDE SEQUENCE [LARGE SCALE GENOMIC DNA]</scope>
    <source>
        <strain evidence="1 2">An537</strain>
    </source>
</reference>
<organism evidence="1 2">
    <name type="scientific">Veillonella magna</name>
    <dbReference type="NCBI Taxonomy" id="464322"/>
    <lineage>
        <taxon>Bacteria</taxon>
        <taxon>Bacillati</taxon>
        <taxon>Bacillota</taxon>
        <taxon>Negativicutes</taxon>
        <taxon>Veillonellales</taxon>
        <taxon>Veillonellaceae</taxon>
        <taxon>Veillonella</taxon>
    </lineage>
</organism>
<name>A0ABS2GGE8_9FIRM</name>
<sequence>MTVLDEKTQAMRDRIDPWREQVGPLDWQLRADTPQEIRDLEKEYQKRLFEIKFGLDYSFNKI</sequence>
<dbReference type="RefSeq" id="WP_205088106.1">
    <property type="nucleotide sequence ID" value="NZ_CALXQD010000008.1"/>
</dbReference>
<dbReference type="Proteomes" id="UP000707138">
    <property type="component" value="Unassembled WGS sequence"/>
</dbReference>
<protein>
    <submittedName>
        <fullName evidence="1">Uncharacterized protein</fullName>
    </submittedName>
</protein>
<evidence type="ECO:0000313" key="1">
    <source>
        <dbReference type="EMBL" id="MBM6913126.1"/>
    </source>
</evidence>
<dbReference type="EMBL" id="JACJLA010000012">
    <property type="protein sequence ID" value="MBM6913126.1"/>
    <property type="molecule type" value="Genomic_DNA"/>
</dbReference>